<dbReference type="EMBL" id="SOFE01000032">
    <property type="protein sequence ID" value="TFB81354.1"/>
    <property type="molecule type" value="Genomic_DNA"/>
</dbReference>
<dbReference type="RefSeq" id="WP_104131630.1">
    <property type="nucleotide sequence ID" value="NZ_BKAC01000036.1"/>
</dbReference>
<organism evidence="2 3">
    <name type="scientific">Cryobacterium levicorallinum</name>
    <dbReference type="NCBI Taxonomy" id="995038"/>
    <lineage>
        <taxon>Bacteria</taxon>
        <taxon>Bacillati</taxon>
        <taxon>Actinomycetota</taxon>
        <taxon>Actinomycetes</taxon>
        <taxon>Micrococcales</taxon>
        <taxon>Microbacteriaceae</taxon>
        <taxon>Cryobacterium</taxon>
    </lineage>
</organism>
<feature type="compositionally biased region" description="Polar residues" evidence="1">
    <location>
        <begin position="1"/>
        <end position="10"/>
    </location>
</feature>
<accession>A0A4R8VDC7</accession>
<protein>
    <submittedName>
        <fullName evidence="2">Uncharacterized protein</fullName>
    </submittedName>
</protein>
<evidence type="ECO:0000313" key="3">
    <source>
        <dbReference type="Proteomes" id="UP000297963"/>
    </source>
</evidence>
<name>A0A4R8VDC7_9MICO</name>
<evidence type="ECO:0000256" key="1">
    <source>
        <dbReference type="SAM" id="MobiDB-lite"/>
    </source>
</evidence>
<gene>
    <name evidence="2" type="ORF">E3O11_16660</name>
</gene>
<reference evidence="2 3" key="1">
    <citation type="submission" date="2019-03" db="EMBL/GenBank/DDBJ databases">
        <title>Genomics of glacier-inhabiting Cryobacterium strains.</title>
        <authorList>
            <person name="Liu Q."/>
            <person name="Xin Y.-H."/>
        </authorList>
    </citation>
    <scope>NUCLEOTIDE SEQUENCE [LARGE SCALE GENOMIC DNA]</scope>
    <source>
        <strain evidence="2 3">Hh34</strain>
    </source>
</reference>
<sequence>MTQITVSGTVIQLPKSFDGGPNARHQGKTKTPRSRRTVDVPDWIADRLLTLPRSGELIFSTSSG</sequence>
<dbReference type="AlphaFoldDB" id="A0A4R8VDC7"/>
<comment type="caution">
    <text evidence="2">The sequence shown here is derived from an EMBL/GenBank/DDBJ whole genome shotgun (WGS) entry which is preliminary data.</text>
</comment>
<feature type="region of interest" description="Disordered" evidence="1">
    <location>
        <begin position="1"/>
        <end position="36"/>
    </location>
</feature>
<proteinExistence type="predicted"/>
<evidence type="ECO:0000313" key="2">
    <source>
        <dbReference type="EMBL" id="TFB81354.1"/>
    </source>
</evidence>
<dbReference type="Proteomes" id="UP000297963">
    <property type="component" value="Unassembled WGS sequence"/>
</dbReference>
<feature type="compositionally biased region" description="Basic residues" evidence="1">
    <location>
        <begin position="25"/>
        <end position="35"/>
    </location>
</feature>